<comment type="caution">
    <text evidence="1">The sequence shown here is derived from an EMBL/GenBank/DDBJ whole genome shotgun (WGS) entry which is preliminary data.</text>
</comment>
<dbReference type="Proteomes" id="UP001054945">
    <property type="component" value="Unassembled WGS sequence"/>
</dbReference>
<dbReference type="EMBL" id="BPLR01004793">
    <property type="protein sequence ID" value="GIX97550.1"/>
    <property type="molecule type" value="Genomic_DNA"/>
</dbReference>
<proteinExistence type="predicted"/>
<organism evidence="1 2">
    <name type="scientific">Caerostris extrusa</name>
    <name type="common">Bark spider</name>
    <name type="synonym">Caerostris bankana</name>
    <dbReference type="NCBI Taxonomy" id="172846"/>
    <lineage>
        <taxon>Eukaryota</taxon>
        <taxon>Metazoa</taxon>
        <taxon>Ecdysozoa</taxon>
        <taxon>Arthropoda</taxon>
        <taxon>Chelicerata</taxon>
        <taxon>Arachnida</taxon>
        <taxon>Araneae</taxon>
        <taxon>Araneomorphae</taxon>
        <taxon>Entelegynae</taxon>
        <taxon>Araneoidea</taxon>
        <taxon>Araneidae</taxon>
        <taxon>Caerostris</taxon>
    </lineage>
</organism>
<sequence length="97" mass="11131">MEGSFHFNNERKKMDHCLLKSAVKEYASHEIIILRHQKTNGSSCIPWPHHTTVILNKEIVITSDCLNIYDAPSLANLRCSRKQQQNAETSHVTVFLL</sequence>
<reference evidence="1 2" key="1">
    <citation type="submission" date="2021-06" db="EMBL/GenBank/DDBJ databases">
        <title>Caerostris extrusa draft genome.</title>
        <authorList>
            <person name="Kono N."/>
            <person name="Arakawa K."/>
        </authorList>
    </citation>
    <scope>NUCLEOTIDE SEQUENCE [LARGE SCALE GENOMIC DNA]</scope>
</reference>
<keyword evidence="2" id="KW-1185">Reference proteome</keyword>
<evidence type="ECO:0000313" key="2">
    <source>
        <dbReference type="Proteomes" id="UP001054945"/>
    </source>
</evidence>
<accession>A0AAV4PNU3</accession>
<protein>
    <submittedName>
        <fullName evidence="1">Uncharacterized protein</fullName>
    </submittedName>
</protein>
<evidence type="ECO:0000313" key="1">
    <source>
        <dbReference type="EMBL" id="GIX97550.1"/>
    </source>
</evidence>
<name>A0AAV4PNU3_CAEEX</name>
<gene>
    <name evidence="1" type="ORF">CEXT_714641</name>
</gene>
<dbReference type="AlphaFoldDB" id="A0AAV4PNU3"/>